<dbReference type="Proteomes" id="UP000887577">
    <property type="component" value="Unplaced"/>
</dbReference>
<dbReference type="AlphaFoldDB" id="A0A914YR92"/>
<evidence type="ECO:0000313" key="1">
    <source>
        <dbReference type="Proteomes" id="UP000887577"/>
    </source>
</evidence>
<evidence type="ECO:0000313" key="2">
    <source>
        <dbReference type="WBParaSite" id="PSU_v2.g2169.t1"/>
    </source>
</evidence>
<protein>
    <submittedName>
        <fullName evidence="2">Uncharacterized protein</fullName>
    </submittedName>
</protein>
<reference evidence="2" key="1">
    <citation type="submission" date="2022-11" db="UniProtKB">
        <authorList>
            <consortium name="WormBaseParasite"/>
        </authorList>
    </citation>
    <scope>IDENTIFICATION</scope>
</reference>
<dbReference type="WBParaSite" id="PSU_v2.g2169.t1">
    <property type="protein sequence ID" value="PSU_v2.g2169.t1"/>
    <property type="gene ID" value="PSU_v2.g2169"/>
</dbReference>
<sequence length="445" mass="50455">MSESEYIHPSLLLDEESKFLKMGSHDFSLKFMYQLVFNVNNLTHQYPYVNEQPYFAPLKVGEYLVILDAKKIAKISDIRHDSLSPWNKKNRKSKQHCFIVDPNTGTCRRADTREDREQSNAHEYYAKHPDQKVTKMIFMACKPNRARPTPNTFAVIYYKVDEALFHQSLIPNRASSSHNQSGRGFYENDILLEDSEIKEDPEKNILSLLDGMLFAKSSNPRANNNGILNINESSSTSAVSTVSQGSGRKRMAISETSAVKRPAKITILNPVGSTSAPLSSGLHPLPSSSSSDTILIRKRYFGLFEYHPYPCDPPSGLQKTRQSSYIDQAAKNYYTANNLSVEVYHTSFPFQLQKGKDLLFQGKRKCAHCNADITVAENSTIITHYEPFEYLVSNTNHITTGHGNRIICNKFSCLKARYPFIDEQCFIVNNTVSQAEAKKVFDLIF</sequence>
<keyword evidence="1" id="KW-1185">Reference proteome</keyword>
<name>A0A914YR92_9BILA</name>
<organism evidence="1 2">
    <name type="scientific">Panagrolaimus superbus</name>
    <dbReference type="NCBI Taxonomy" id="310955"/>
    <lineage>
        <taxon>Eukaryota</taxon>
        <taxon>Metazoa</taxon>
        <taxon>Ecdysozoa</taxon>
        <taxon>Nematoda</taxon>
        <taxon>Chromadorea</taxon>
        <taxon>Rhabditida</taxon>
        <taxon>Tylenchina</taxon>
        <taxon>Panagrolaimomorpha</taxon>
        <taxon>Panagrolaimoidea</taxon>
        <taxon>Panagrolaimidae</taxon>
        <taxon>Panagrolaimus</taxon>
    </lineage>
</organism>
<accession>A0A914YR92</accession>
<proteinExistence type="predicted"/>